<keyword evidence="1" id="KW-0732">Signal</keyword>
<comment type="caution">
    <text evidence="2">The sequence shown here is derived from an EMBL/GenBank/DDBJ whole genome shotgun (WGS) entry which is preliminary data.</text>
</comment>
<dbReference type="SUPFAM" id="SSF51092">
    <property type="entry name" value="Vitelline membrane outer protein-I (VMO-I)"/>
    <property type="match status" value="1"/>
</dbReference>
<dbReference type="AlphaFoldDB" id="A0A8T2ILG3"/>
<accession>A0A8T2ILG3</accession>
<dbReference type="GO" id="GO:0005615">
    <property type="term" value="C:extracellular space"/>
    <property type="evidence" value="ECO:0007669"/>
    <property type="project" value="TreeGrafter"/>
</dbReference>
<dbReference type="Gene3D" id="2.100.10.20">
    <property type="entry name" value="Vitelline membrane outer layer protein I (VOMI)"/>
    <property type="match status" value="1"/>
</dbReference>
<evidence type="ECO:0000313" key="3">
    <source>
        <dbReference type="Proteomes" id="UP000812440"/>
    </source>
</evidence>
<dbReference type="OrthoDB" id="6344411at2759"/>
<dbReference type="PANTHER" id="PTHR18841:SF3">
    <property type="entry name" value="VITELLINE MEMBRANE OUTER LAYER PROTEIN 1 HOMOLOG"/>
    <property type="match status" value="1"/>
</dbReference>
<evidence type="ECO:0000313" key="2">
    <source>
        <dbReference type="EMBL" id="KAG8430996.1"/>
    </source>
</evidence>
<sequence>MNGAAFLSILFLCQVSKTEGKTIFVSNGGQMGQWSRMEMCPNGTMAKGLSLRVEPEQGIGDDTSLNGIRLHCVRCHFPHREKTISSNCGQWGTWGPIQWCPYGFLSTFSLRVEEFQGQLDLTAANNIKFKCSDNSTLEGDGLSWGIYGAWSSSCLYGICGIRTKIQKPQGIRDDTSLNDVQFACCDNKDY</sequence>
<dbReference type="InterPro" id="IPR005515">
    <property type="entry name" value="VOMI"/>
</dbReference>
<proteinExistence type="predicted"/>
<evidence type="ECO:0008006" key="4">
    <source>
        <dbReference type="Google" id="ProtNLM"/>
    </source>
</evidence>
<dbReference type="Proteomes" id="UP000812440">
    <property type="component" value="Unassembled WGS sequence"/>
</dbReference>
<gene>
    <name evidence="2" type="ORF">GDO86_019592</name>
</gene>
<dbReference type="EMBL" id="JAACNH010000436">
    <property type="protein sequence ID" value="KAG8430996.1"/>
    <property type="molecule type" value="Genomic_DNA"/>
</dbReference>
<organism evidence="2 3">
    <name type="scientific">Hymenochirus boettgeri</name>
    <name type="common">Congo dwarf clawed frog</name>
    <dbReference type="NCBI Taxonomy" id="247094"/>
    <lineage>
        <taxon>Eukaryota</taxon>
        <taxon>Metazoa</taxon>
        <taxon>Chordata</taxon>
        <taxon>Craniata</taxon>
        <taxon>Vertebrata</taxon>
        <taxon>Euteleostomi</taxon>
        <taxon>Amphibia</taxon>
        <taxon>Batrachia</taxon>
        <taxon>Anura</taxon>
        <taxon>Pipoidea</taxon>
        <taxon>Pipidae</taxon>
        <taxon>Pipinae</taxon>
        <taxon>Hymenochirus</taxon>
    </lineage>
</organism>
<dbReference type="PANTHER" id="PTHR18841">
    <property type="entry name" value="VITELLINE MEMBRANE OUTER LAYER PROTEIN I-RELATED"/>
    <property type="match status" value="1"/>
</dbReference>
<keyword evidence="3" id="KW-1185">Reference proteome</keyword>
<name>A0A8T2ILG3_9PIPI</name>
<evidence type="ECO:0000256" key="1">
    <source>
        <dbReference type="SAM" id="SignalP"/>
    </source>
</evidence>
<protein>
    <recommendedName>
        <fullName evidence="4">Vitelline membrane outer layer 1-like protein</fullName>
    </recommendedName>
</protein>
<reference evidence="2" key="1">
    <citation type="thesis" date="2020" institute="ProQuest LLC" country="789 East Eisenhower Parkway, Ann Arbor, MI, USA">
        <title>Comparative Genomics and Chromosome Evolution.</title>
        <authorList>
            <person name="Mudd A.B."/>
        </authorList>
    </citation>
    <scope>NUCLEOTIDE SEQUENCE</scope>
    <source>
        <strain evidence="2">Female2</strain>
        <tissue evidence="2">Blood</tissue>
    </source>
</reference>
<dbReference type="Pfam" id="PF03762">
    <property type="entry name" value="VOMI"/>
    <property type="match status" value="1"/>
</dbReference>
<feature type="chain" id="PRO_5035889973" description="Vitelline membrane outer layer 1-like protein" evidence="1">
    <location>
        <begin position="21"/>
        <end position="190"/>
    </location>
</feature>
<feature type="signal peptide" evidence="1">
    <location>
        <begin position="1"/>
        <end position="20"/>
    </location>
</feature>
<dbReference type="InterPro" id="IPR036706">
    <property type="entry name" value="VOMI_sf"/>
</dbReference>